<dbReference type="PANTHER" id="PTHR32432:SF13">
    <property type="entry name" value="ETHANOLAMINE AMMONIA-LYASE REACTIVASE EUTA"/>
    <property type="match status" value="1"/>
</dbReference>
<accession>A0A897MT41</accession>
<dbReference type="InterPro" id="IPR043129">
    <property type="entry name" value="ATPase_NBD"/>
</dbReference>
<dbReference type="PANTHER" id="PTHR32432">
    <property type="entry name" value="CELL DIVISION PROTEIN FTSA-RELATED"/>
    <property type="match status" value="1"/>
</dbReference>
<evidence type="ECO:0000313" key="1">
    <source>
        <dbReference type="EMBL" id="QSG03704.1"/>
    </source>
</evidence>
<sequence>MASATREPERLTSVGIDVGTTTTQVIVSELSVEDVSSGGATRLGVTDREIVHRGEIRETPLLDPATIDVDAVVEIVDAELRAAGVEDIDTGAIIVTGETARAANAEPLAHRIAESTGEFVVATAGPELEAVLAGQGSGAAHRATEREETVANVDVGGGTTNIAVFDAAGVRDTLCLDVGGRLVRFDEDGTVSAVADPVEGLAQTEGLELAVDMIPDRETLVAVAGAMADRVIDALIGPPYDESTLDLAIGSLPAESIPLDAVAFSGGVGRLLVAESDTVGPATSDSDLATGDWLAYADLGPLLAAALAERAAEKLPVVTLEEDIRATVVGAGTRTTRFSGNTVHIESEGPLRNLPVFPVGKLDCERSELADVLRSAVETARERHEAELGFALAISDVGSLSYDRIESLAAALAEAYAPLPPELPLVVVTRQNCAKVLGQGLARRVEGRTVVAIDELTVDVGDYLDIGTPMRRGGAVPVAIKTLAFDE</sequence>
<dbReference type="PIRSF" id="PIRSF012293">
    <property type="entry name" value="EutA"/>
    <property type="match status" value="1"/>
</dbReference>
<dbReference type="Gene3D" id="3.30.420.40">
    <property type="match status" value="1"/>
</dbReference>
<dbReference type="Pfam" id="PF06277">
    <property type="entry name" value="EutA"/>
    <property type="match status" value="1"/>
</dbReference>
<gene>
    <name evidence="1" type="ORF">AArcS_2508</name>
</gene>
<dbReference type="InterPro" id="IPR050696">
    <property type="entry name" value="FtsA/MreB"/>
</dbReference>
<organism evidence="1 2">
    <name type="scientific">Natranaeroarchaeum sulfidigenes</name>
    <dbReference type="NCBI Taxonomy" id="2784880"/>
    <lineage>
        <taxon>Archaea</taxon>
        <taxon>Methanobacteriati</taxon>
        <taxon>Methanobacteriota</taxon>
        <taxon>Stenosarchaea group</taxon>
        <taxon>Halobacteria</taxon>
        <taxon>Halobacteriales</taxon>
        <taxon>Natronoarchaeaceae</taxon>
        <taxon>Natranaeroarchaeum</taxon>
    </lineage>
</organism>
<proteinExistence type="predicted"/>
<dbReference type="InterPro" id="IPR009377">
    <property type="entry name" value="EutA"/>
</dbReference>
<dbReference type="KEGG" id="hara:AArcS_2508"/>
<dbReference type="Proteomes" id="UP000663586">
    <property type="component" value="Chromosome"/>
</dbReference>
<dbReference type="SUPFAM" id="SSF53067">
    <property type="entry name" value="Actin-like ATPase domain"/>
    <property type="match status" value="1"/>
</dbReference>
<dbReference type="AlphaFoldDB" id="A0A897MT41"/>
<reference evidence="1" key="1">
    <citation type="submission" date="2020-11" db="EMBL/GenBank/DDBJ databases">
        <title>Carbohydrate-dependent, anaerobic sulfur respiration: A novel catabolism in halophilic archaea.</title>
        <authorList>
            <person name="Sorokin D.Y."/>
            <person name="Messina E."/>
            <person name="Smedile F."/>
            <person name="La Cono V."/>
            <person name="Hallsworth J.E."/>
            <person name="Yakimov M.M."/>
        </authorList>
    </citation>
    <scope>NUCLEOTIDE SEQUENCE</scope>
    <source>
        <strain evidence="1">AArc-S</strain>
    </source>
</reference>
<protein>
    <submittedName>
        <fullName evidence="1">Ethanolamine utilization protein EutA</fullName>
    </submittedName>
</protein>
<dbReference type="EMBL" id="CP064786">
    <property type="protein sequence ID" value="QSG03704.1"/>
    <property type="molecule type" value="Genomic_DNA"/>
</dbReference>
<name>A0A897MT41_9EURY</name>
<dbReference type="GeneID" id="70685889"/>
<dbReference type="RefSeq" id="WP_238477750.1">
    <property type="nucleotide sequence ID" value="NZ_CP064786.1"/>
</dbReference>
<evidence type="ECO:0000313" key="2">
    <source>
        <dbReference type="Proteomes" id="UP000663586"/>
    </source>
</evidence>
<keyword evidence="2" id="KW-1185">Reference proteome</keyword>